<dbReference type="EMBL" id="FQZB01000003">
    <property type="protein sequence ID" value="SHI32967.1"/>
    <property type="molecule type" value="Genomic_DNA"/>
</dbReference>
<reference evidence="1 2" key="1">
    <citation type="submission" date="2016-11" db="EMBL/GenBank/DDBJ databases">
        <authorList>
            <person name="Jaros S."/>
            <person name="Januszkiewicz K."/>
            <person name="Wedrychowicz H."/>
        </authorList>
    </citation>
    <scope>NUCLEOTIDE SEQUENCE [LARGE SCALE GENOMIC DNA]</scope>
    <source>
        <strain evidence="1 2">DSM 21758</strain>
    </source>
</reference>
<organism evidence="1 2">
    <name type="scientific">Clostridium cavendishii DSM 21758</name>
    <dbReference type="NCBI Taxonomy" id="1121302"/>
    <lineage>
        <taxon>Bacteria</taxon>
        <taxon>Bacillati</taxon>
        <taxon>Bacillota</taxon>
        <taxon>Clostridia</taxon>
        <taxon>Eubacteriales</taxon>
        <taxon>Clostridiaceae</taxon>
        <taxon>Clostridium</taxon>
    </lineage>
</organism>
<evidence type="ECO:0000313" key="1">
    <source>
        <dbReference type="EMBL" id="SHI32967.1"/>
    </source>
</evidence>
<dbReference type="RefSeq" id="WP_072984052.1">
    <property type="nucleotide sequence ID" value="NZ_FQZB01000003.1"/>
</dbReference>
<sequence length="373" mass="43221">MKKNFMIVLLLVALIGFFFSYKSESIESSTFQKQEDIILQSKSLGTIKNIEFYNIGEVPYIKVLSYDKKRYYFSLVNLLDLSVKTKQITVNNEESFKVKSNVNCYENNTVIPSNNYTQVVQIYGNNENIDFNFQKSYNVKVNDIDDYVLGQNLVYVKKSDNRYIYLNSEYTGFDMFNKNISNDKKLYYKPEALVASGFNKFFFVKKDKDGSVLRACDYNGMLQDGIVNNVVTADIMKYKDGIVGIKKDGEVYELFSFIDSPITLTKVKSNPDSLGNSPRAIGLFDINDNGNKMARIYYTEFDKFGLGNIKCYDEEKKSVETFFSRKKILSKIDCTKNYNRYILYYEIEGDKILPKVYDEMHNNVIDVSKYIGL</sequence>
<evidence type="ECO:0000313" key="2">
    <source>
        <dbReference type="Proteomes" id="UP000184310"/>
    </source>
</evidence>
<protein>
    <submittedName>
        <fullName evidence="1">Uncharacterized protein</fullName>
    </submittedName>
</protein>
<accession>A0A1M6A941</accession>
<dbReference type="Proteomes" id="UP000184310">
    <property type="component" value="Unassembled WGS sequence"/>
</dbReference>
<proteinExistence type="predicted"/>
<name>A0A1M6A941_9CLOT</name>
<keyword evidence="2" id="KW-1185">Reference proteome</keyword>
<gene>
    <name evidence="1" type="ORF">SAMN02745163_00019</name>
</gene>
<dbReference type="STRING" id="1121302.SAMN02745163_00019"/>
<dbReference type="AlphaFoldDB" id="A0A1M6A941"/>